<dbReference type="OrthoDB" id="414540at2759"/>
<dbReference type="AlphaFoldDB" id="A0A812VAX8"/>
<proteinExistence type="predicted"/>
<dbReference type="SUPFAM" id="SSF53927">
    <property type="entry name" value="Cytidine deaminase-like"/>
    <property type="match status" value="1"/>
</dbReference>
<protein>
    <submittedName>
        <fullName evidence="1">GltB protein</fullName>
    </submittedName>
</protein>
<evidence type="ECO:0000313" key="1">
    <source>
        <dbReference type="EMBL" id="CAE7619802.1"/>
    </source>
</evidence>
<dbReference type="EMBL" id="CAJNIZ010042013">
    <property type="protein sequence ID" value="CAE7619802.1"/>
    <property type="molecule type" value="Genomic_DNA"/>
</dbReference>
<dbReference type="InterPro" id="IPR016193">
    <property type="entry name" value="Cytidine_deaminase-like"/>
</dbReference>
<reference evidence="1" key="1">
    <citation type="submission" date="2021-02" db="EMBL/GenBank/DDBJ databases">
        <authorList>
            <person name="Dougan E. K."/>
            <person name="Rhodes N."/>
            <person name="Thang M."/>
            <person name="Chan C."/>
        </authorList>
    </citation>
    <scope>NUCLEOTIDE SEQUENCE</scope>
</reference>
<sequence length="128" mass="13348">AAAGLAATQGKQTTIYPLVFAAAVGFEDGAICSAAELKGIEYGCTVDAVSLLLPELVRARKEGQPPPAAIVQVDNYGLAHAPFAAARSLLIEHGFGDVLLIAHSDEAKWTEPLPAKEALPHANFLAIF</sequence>
<accession>A0A812VAX8</accession>
<organism evidence="1 2">
    <name type="scientific">Symbiodinium pilosum</name>
    <name type="common">Dinoflagellate</name>
    <dbReference type="NCBI Taxonomy" id="2952"/>
    <lineage>
        <taxon>Eukaryota</taxon>
        <taxon>Sar</taxon>
        <taxon>Alveolata</taxon>
        <taxon>Dinophyceae</taxon>
        <taxon>Suessiales</taxon>
        <taxon>Symbiodiniaceae</taxon>
        <taxon>Symbiodinium</taxon>
    </lineage>
</organism>
<gene>
    <name evidence="1" type="primary">gltB</name>
    <name evidence="1" type="ORF">SPIL2461_LOCUS16257</name>
</gene>
<comment type="caution">
    <text evidence="1">The sequence shown here is derived from an EMBL/GenBank/DDBJ whole genome shotgun (WGS) entry which is preliminary data.</text>
</comment>
<evidence type="ECO:0000313" key="2">
    <source>
        <dbReference type="Proteomes" id="UP000649617"/>
    </source>
</evidence>
<keyword evidence="2" id="KW-1185">Reference proteome</keyword>
<name>A0A812VAX8_SYMPI</name>
<feature type="non-terminal residue" evidence="1">
    <location>
        <position position="128"/>
    </location>
</feature>
<dbReference type="Proteomes" id="UP000649617">
    <property type="component" value="Unassembled WGS sequence"/>
</dbReference>
<dbReference type="GO" id="GO:0003824">
    <property type="term" value="F:catalytic activity"/>
    <property type="evidence" value="ECO:0007669"/>
    <property type="project" value="InterPro"/>
</dbReference>